<reference evidence="2" key="1">
    <citation type="journal article" date="2015" name="Genome Biol. Evol.">
        <title>Organellar Genomes of White Spruce (Picea glauca): Assembly and Annotation.</title>
        <authorList>
            <person name="Jackman S.D."/>
            <person name="Warren R.L."/>
            <person name="Gibb E.A."/>
            <person name="Vandervalk B.P."/>
            <person name="Mohamadi H."/>
            <person name="Chu J."/>
            <person name="Raymond A."/>
            <person name="Pleasance S."/>
            <person name="Coope R."/>
            <person name="Wildung M.R."/>
            <person name="Ritland C.E."/>
            <person name="Bousquet J."/>
            <person name="Jones S.J."/>
            <person name="Bohlmann J."/>
            <person name="Birol I."/>
        </authorList>
    </citation>
    <scope>NUCLEOTIDE SEQUENCE [LARGE SCALE GENOMIC DNA]</scope>
    <source>
        <tissue evidence="2">Flushing bud</tissue>
    </source>
</reference>
<keyword evidence="2" id="KW-0496">Mitochondrion</keyword>
<geneLocation type="mitochondrion" evidence="2"/>
<gene>
    <name evidence="2" type="ORF">ABT39_MTgene4583</name>
</gene>
<sequence length="82" mass="9336">MRYTATDRPKGATTKAGLDQLHHRGEDTSPLSLLFRERELNSFPNYLSLLPGRQNQKVKGVRNEPRKTKGRRASKKASQMRG</sequence>
<dbReference type="AlphaFoldDB" id="A0A101M0D6"/>
<feature type="region of interest" description="Disordered" evidence="1">
    <location>
        <begin position="46"/>
        <end position="82"/>
    </location>
</feature>
<feature type="region of interest" description="Disordered" evidence="1">
    <location>
        <begin position="1"/>
        <end position="26"/>
    </location>
</feature>
<organism evidence="2">
    <name type="scientific">Picea glauca</name>
    <name type="common">White spruce</name>
    <name type="synonym">Pinus glauca</name>
    <dbReference type="NCBI Taxonomy" id="3330"/>
    <lineage>
        <taxon>Eukaryota</taxon>
        <taxon>Viridiplantae</taxon>
        <taxon>Streptophyta</taxon>
        <taxon>Embryophyta</taxon>
        <taxon>Tracheophyta</taxon>
        <taxon>Spermatophyta</taxon>
        <taxon>Pinopsida</taxon>
        <taxon>Pinidae</taxon>
        <taxon>Conifers I</taxon>
        <taxon>Pinales</taxon>
        <taxon>Pinaceae</taxon>
        <taxon>Picea</taxon>
    </lineage>
</organism>
<proteinExistence type="predicted"/>
<feature type="compositionally biased region" description="Basic and acidic residues" evidence="1">
    <location>
        <begin position="1"/>
        <end position="10"/>
    </location>
</feature>
<evidence type="ECO:0000256" key="1">
    <source>
        <dbReference type="SAM" id="MobiDB-lite"/>
    </source>
</evidence>
<name>A0A101M0D6_PICGL</name>
<dbReference type="EMBL" id="LKAM01000005">
    <property type="protein sequence ID" value="KUM48568.1"/>
    <property type="molecule type" value="Genomic_DNA"/>
</dbReference>
<comment type="caution">
    <text evidence="2">The sequence shown here is derived from an EMBL/GenBank/DDBJ whole genome shotgun (WGS) entry which is preliminary data.</text>
</comment>
<accession>A0A101M0D6</accession>
<evidence type="ECO:0000313" key="2">
    <source>
        <dbReference type="EMBL" id="KUM48568.1"/>
    </source>
</evidence>
<protein>
    <submittedName>
        <fullName evidence="2">Uncharacterized protein</fullName>
    </submittedName>
</protein>